<evidence type="ECO:0000256" key="2">
    <source>
        <dbReference type="ARBA" id="ARBA00022676"/>
    </source>
</evidence>
<dbReference type="InterPro" id="IPR050256">
    <property type="entry name" value="Glycosyltransferase_2"/>
</dbReference>
<dbReference type="InterPro" id="IPR001173">
    <property type="entry name" value="Glyco_trans_2-like"/>
</dbReference>
<keyword evidence="2" id="KW-0328">Glycosyltransferase</keyword>
<evidence type="ECO:0000256" key="5">
    <source>
        <dbReference type="ARBA" id="ARBA00022985"/>
    </source>
</evidence>
<keyword evidence="4 8" id="KW-0812">Transmembrane</keyword>
<dbReference type="Proteomes" id="UP000034299">
    <property type="component" value="Unassembled WGS sequence"/>
</dbReference>
<feature type="transmembrane region" description="Helical" evidence="8">
    <location>
        <begin position="227"/>
        <end position="250"/>
    </location>
</feature>
<feature type="transmembrane region" description="Helical" evidence="8">
    <location>
        <begin position="270"/>
        <end position="289"/>
    </location>
</feature>
<evidence type="ECO:0000256" key="7">
    <source>
        <dbReference type="ARBA" id="ARBA00023136"/>
    </source>
</evidence>
<feature type="domain" description="Glycosyltransferase 2-like" evidence="9">
    <location>
        <begin position="4"/>
        <end position="163"/>
    </location>
</feature>
<dbReference type="EMBL" id="LCBP01000005">
    <property type="protein sequence ID" value="KKS13437.1"/>
    <property type="molecule type" value="Genomic_DNA"/>
</dbReference>
<evidence type="ECO:0000256" key="1">
    <source>
        <dbReference type="ARBA" id="ARBA00022475"/>
    </source>
</evidence>
<evidence type="ECO:0000259" key="9">
    <source>
        <dbReference type="Pfam" id="PF00535"/>
    </source>
</evidence>
<dbReference type="GO" id="GO:0016757">
    <property type="term" value="F:glycosyltransferase activity"/>
    <property type="evidence" value="ECO:0007669"/>
    <property type="project" value="UniProtKB-KW"/>
</dbReference>
<accession>A0A0G0WMW9</accession>
<reference evidence="10 11" key="1">
    <citation type="journal article" date="2015" name="Nature">
        <title>rRNA introns, odd ribosomes, and small enigmatic genomes across a large radiation of phyla.</title>
        <authorList>
            <person name="Brown C.T."/>
            <person name="Hug L.A."/>
            <person name="Thomas B.C."/>
            <person name="Sharon I."/>
            <person name="Castelle C.J."/>
            <person name="Singh A."/>
            <person name="Wilkins M.J."/>
            <person name="Williams K.H."/>
            <person name="Banfield J.F."/>
        </authorList>
    </citation>
    <scope>NUCLEOTIDE SEQUENCE [LARGE SCALE GENOMIC DNA]</scope>
</reference>
<evidence type="ECO:0000256" key="6">
    <source>
        <dbReference type="ARBA" id="ARBA00022989"/>
    </source>
</evidence>
<dbReference type="GO" id="GO:0009103">
    <property type="term" value="P:lipopolysaccharide biosynthetic process"/>
    <property type="evidence" value="ECO:0007669"/>
    <property type="project" value="UniProtKB-KW"/>
</dbReference>
<comment type="caution">
    <text evidence="10">The sequence shown here is derived from an EMBL/GenBank/DDBJ whole genome shotgun (WGS) entry which is preliminary data.</text>
</comment>
<gene>
    <name evidence="10" type="ORF">UU69_C0005G0009</name>
</gene>
<keyword evidence="5" id="KW-0448">Lipopolysaccharide biosynthesis</keyword>
<keyword evidence="3 10" id="KW-0808">Transferase</keyword>
<evidence type="ECO:0000313" key="11">
    <source>
        <dbReference type="Proteomes" id="UP000034299"/>
    </source>
</evidence>
<keyword evidence="6 8" id="KW-1133">Transmembrane helix</keyword>
<evidence type="ECO:0000256" key="4">
    <source>
        <dbReference type="ARBA" id="ARBA00022692"/>
    </source>
</evidence>
<dbReference type="Gene3D" id="3.90.550.10">
    <property type="entry name" value="Spore Coat Polysaccharide Biosynthesis Protein SpsA, Chain A"/>
    <property type="match status" value="1"/>
</dbReference>
<proteinExistence type="predicted"/>
<dbReference type="PANTHER" id="PTHR48090:SF3">
    <property type="entry name" value="UNDECAPRENYL-PHOSPHATE 4-DEOXY-4-FORMAMIDO-L-ARABINOSE TRANSFERASE"/>
    <property type="match status" value="1"/>
</dbReference>
<dbReference type="AlphaFoldDB" id="A0A0G0WMW9"/>
<dbReference type="SUPFAM" id="SSF53448">
    <property type="entry name" value="Nucleotide-diphospho-sugar transferases"/>
    <property type="match status" value="1"/>
</dbReference>
<evidence type="ECO:0000256" key="3">
    <source>
        <dbReference type="ARBA" id="ARBA00022679"/>
    </source>
</evidence>
<dbReference type="GO" id="GO:0005886">
    <property type="term" value="C:plasma membrane"/>
    <property type="evidence" value="ECO:0007669"/>
    <property type="project" value="TreeGrafter"/>
</dbReference>
<dbReference type="Pfam" id="PF00535">
    <property type="entry name" value="Glycos_transf_2"/>
    <property type="match status" value="1"/>
</dbReference>
<organism evidence="10 11">
    <name type="scientific">Candidatus Magasanikbacteria bacterium GW2011_GWA2_41_55</name>
    <dbReference type="NCBI Taxonomy" id="1619038"/>
    <lineage>
        <taxon>Bacteria</taxon>
        <taxon>Candidatus Magasanikiibacteriota</taxon>
    </lineage>
</organism>
<name>A0A0G0WMW9_9BACT</name>
<evidence type="ECO:0000313" key="10">
    <source>
        <dbReference type="EMBL" id="KKS13437.1"/>
    </source>
</evidence>
<sequence length="310" mass="35269">MKLSVIIPVYNEEENVKFVHGEVLGALERMAVVYEIIFINDGSFDGTLTELKKLKPVKIISFRKNFGQTAAMDAGIKEAKGDLIITMDGDGQNDPADIAKMIEKIKSDDLDIVSGWRKKREDPFFKKLSSNLAAKLRKFLINDGIRDSGCTLKVYKKECFEHIDLSGEMHRFIPALLKIKGFKAGEIEVNHRRRMSDKTKYGIGRGMRGFFDMMSVWFWKKYANRPLHLFGTIGLTLIFISGISITYALYEKIAYGFDLSNTALTNLSMFGFLIGVQFFAFGLISDILLKNYFASTKDKIYEIKEVIENK</sequence>
<evidence type="ECO:0000256" key="8">
    <source>
        <dbReference type="SAM" id="Phobius"/>
    </source>
</evidence>
<dbReference type="InterPro" id="IPR029044">
    <property type="entry name" value="Nucleotide-diphossugar_trans"/>
</dbReference>
<protein>
    <submittedName>
        <fullName evidence="10">Glycosyl transferase GT2 family</fullName>
    </submittedName>
</protein>
<keyword evidence="7 8" id="KW-0472">Membrane</keyword>
<keyword evidence="1" id="KW-1003">Cell membrane</keyword>
<dbReference type="CDD" id="cd04187">
    <property type="entry name" value="DPM1_like_bac"/>
    <property type="match status" value="1"/>
</dbReference>
<dbReference type="PANTHER" id="PTHR48090">
    <property type="entry name" value="UNDECAPRENYL-PHOSPHATE 4-DEOXY-4-FORMAMIDO-L-ARABINOSE TRANSFERASE-RELATED"/>
    <property type="match status" value="1"/>
</dbReference>